<evidence type="ECO:0000313" key="2">
    <source>
        <dbReference type="Proteomes" id="UP001157418"/>
    </source>
</evidence>
<dbReference type="Proteomes" id="UP001157418">
    <property type="component" value="Unassembled WGS sequence"/>
</dbReference>
<accession>A0AAU9M7Y9</accession>
<dbReference type="PANTHER" id="PTHR46481:SF6">
    <property type="entry name" value="ZINC FINGER BED DOMAIN-CONTAINING PROTEIN RICESLEEPER 2-LIKE"/>
    <property type="match status" value="1"/>
</dbReference>
<proteinExistence type="predicted"/>
<keyword evidence="2" id="KW-1185">Reference proteome</keyword>
<protein>
    <submittedName>
        <fullName evidence="1">Uncharacterized protein</fullName>
    </submittedName>
</protein>
<reference evidence="1 2" key="1">
    <citation type="submission" date="2022-01" db="EMBL/GenBank/DDBJ databases">
        <authorList>
            <person name="Xiong W."/>
            <person name="Schranz E."/>
        </authorList>
    </citation>
    <scope>NUCLEOTIDE SEQUENCE [LARGE SCALE GENOMIC DNA]</scope>
</reference>
<sequence>MYSIEKTKLCDLLQLVPGRIALMSDCWTSMTTDGYISLTAHFVDHKWCLQKRILAFTSMPPPHNGASLAERVSGLLKQWGIDNKIVSITLDNSSSDDSMVDALKFDLNLMYDGDYFHFHCCAHIRNLIVQDGLKELDGVVVKVSDIVKYCKGSQAK</sequence>
<gene>
    <name evidence="1" type="ORF">LVIROSA_LOCUS8985</name>
</gene>
<organism evidence="1 2">
    <name type="scientific">Lactuca virosa</name>
    <dbReference type="NCBI Taxonomy" id="75947"/>
    <lineage>
        <taxon>Eukaryota</taxon>
        <taxon>Viridiplantae</taxon>
        <taxon>Streptophyta</taxon>
        <taxon>Embryophyta</taxon>
        <taxon>Tracheophyta</taxon>
        <taxon>Spermatophyta</taxon>
        <taxon>Magnoliopsida</taxon>
        <taxon>eudicotyledons</taxon>
        <taxon>Gunneridae</taxon>
        <taxon>Pentapetalae</taxon>
        <taxon>asterids</taxon>
        <taxon>campanulids</taxon>
        <taxon>Asterales</taxon>
        <taxon>Asteraceae</taxon>
        <taxon>Cichorioideae</taxon>
        <taxon>Cichorieae</taxon>
        <taxon>Lactucinae</taxon>
        <taxon>Lactuca</taxon>
    </lineage>
</organism>
<name>A0AAU9M7Y9_9ASTR</name>
<dbReference type="PANTHER" id="PTHR46481">
    <property type="entry name" value="ZINC FINGER BED DOMAIN-CONTAINING PROTEIN 4"/>
    <property type="match status" value="1"/>
</dbReference>
<dbReference type="EMBL" id="CAKMRJ010001112">
    <property type="protein sequence ID" value="CAH1421591.1"/>
    <property type="molecule type" value="Genomic_DNA"/>
</dbReference>
<dbReference type="InterPro" id="IPR012337">
    <property type="entry name" value="RNaseH-like_sf"/>
</dbReference>
<comment type="caution">
    <text evidence="1">The sequence shown here is derived from an EMBL/GenBank/DDBJ whole genome shotgun (WGS) entry which is preliminary data.</text>
</comment>
<dbReference type="AlphaFoldDB" id="A0AAU9M7Y9"/>
<dbReference type="InterPro" id="IPR052035">
    <property type="entry name" value="ZnF_BED_domain_contain"/>
</dbReference>
<evidence type="ECO:0000313" key="1">
    <source>
        <dbReference type="EMBL" id="CAH1421591.1"/>
    </source>
</evidence>
<dbReference type="SUPFAM" id="SSF53098">
    <property type="entry name" value="Ribonuclease H-like"/>
    <property type="match status" value="1"/>
</dbReference>